<proteinExistence type="predicted"/>
<feature type="compositionally biased region" description="Polar residues" evidence="1">
    <location>
        <begin position="234"/>
        <end position="255"/>
    </location>
</feature>
<organism evidence="4 5">
    <name type="scientific">Aureobasidium melanogenum</name>
    <name type="common">Aureobasidium pullulans var. melanogenum</name>
    <dbReference type="NCBI Taxonomy" id="46634"/>
    <lineage>
        <taxon>Eukaryota</taxon>
        <taxon>Fungi</taxon>
        <taxon>Dikarya</taxon>
        <taxon>Ascomycota</taxon>
        <taxon>Pezizomycotina</taxon>
        <taxon>Dothideomycetes</taxon>
        <taxon>Dothideomycetidae</taxon>
        <taxon>Dothideales</taxon>
        <taxon>Saccotheciaceae</taxon>
        <taxon>Aureobasidium</taxon>
    </lineage>
</organism>
<feature type="compositionally biased region" description="Pro residues" evidence="1">
    <location>
        <begin position="388"/>
        <end position="399"/>
    </location>
</feature>
<reference evidence="4" key="2">
    <citation type="submission" date="2021-08" db="EMBL/GenBank/DDBJ databases">
        <authorList>
            <person name="Gostincar C."/>
            <person name="Sun X."/>
            <person name="Song Z."/>
            <person name="Gunde-Cimerman N."/>
        </authorList>
    </citation>
    <scope>NUCLEOTIDE SEQUENCE</scope>
    <source>
        <strain evidence="4">EXF-9298</strain>
    </source>
</reference>
<feature type="compositionally biased region" description="Low complexity" evidence="1">
    <location>
        <begin position="15"/>
        <end position="31"/>
    </location>
</feature>
<feature type="region of interest" description="Disordered" evidence="1">
    <location>
        <begin position="1"/>
        <end position="325"/>
    </location>
</feature>
<feature type="compositionally biased region" description="Polar residues" evidence="1">
    <location>
        <begin position="312"/>
        <end position="325"/>
    </location>
</feature>
<feature type="non-terminal residue" evidence="4">
    <location>
        <position position="651"/>
    </location>
</feature>
<dbReference type="AlphaFoldDB" id="A0A9P8FGI7"/>
<feature type="compositionally biased region" description="Basic and acidic residues" evidence="1">
    <location>
        <begin position="150"/>
        <end position="180"/>
    </location>
</feature>
<feature type="transmembrane region" description="Helical" evidence="2">
    <location>
        <begin position="632"/>
        <end position="650"/>
    </location>
</feature>
<protein>
    <recommendedName>
        <fullName evidence="3">DUF6594 domain-containing protein</fullName>
    </recommendedName>
</protein>
<name>A0A9P8FGI7_AURME</name>
<evidence type="ECO:0000313" key="4">
    <source>
        <dbReference type="EMBL" id="KAG9970754.1"/>
    </source>
</evidence>
<evidence type="ECO:0000313" key="5">
    <source>
        <dbReference type="Proteomes" id="UP000729357"/>
    </source>
</evidence>
<evidence type="ECO:0000256" key="2">
    <source>
        <dbReference type="SAM" id="Phobius"/>
    </source>
</evidence>
<feature type="compositionally biased region" description="Polar residues" evidence="1">
    <location>
        <begin position="265"/>
        <end position="281"/>
    </location>
</feature>
<feature type="transmembrane region" description="Helical" evidence="2">
    <location>
        <begin position="573"/>
        <end position="593"/>
    </location>
</feature>
<feature type="compositionally biased region" description="Polar residues" evidence="1">
    <location>
        <begin position="204"/>
        <end position="216"/>
    </location>
</feature>
<dbReference type="Proteomes" id="UP000729357">
    <property type="component" value="Unassembled WGS sequence"/>
</dbReference>
<feature type="compositionally biased region" description="Polar residues" evidence="1">
    <location>
        <begin position="363"/>
        <end position="377"/>
    </location>
</feature>
<feature type="transmembrane region" description="Helical" evidence="2">
    <location>
        <begin position="600"/>
        <end position="617"/>
    </location>
</feature>
<reference evidence="4" key="1">
    <citation type="journal article" date="2021" name="J Fungi (Basel)">
        <title>Virulence traits and population genomics of the black yeast Aureobasidium melanogenum.</title>
        <authorList>
            <person name="Cernosa A."/>
            <person name="Sun X."/>
            <person name="Gostincar C."/>
            <person name="Fang C."/>
            <person name="Gunde-Cimerman N."/>
            <person name="Song Z."/>
        </authorList>
    </citation>
    <scope>NUCLEOTIDE SEQUENCE</scope>
    <source>
        <strain evidence="4">EXF-9298</strain>
    </source>
</reference>
<keyword evidence="5" id="KW-1185">Reference proteome</keyword>
<dbReference type="EMBL" id="JAHFXS010002797">
    <property type="protein sequence ID" value="KAG9970754.1"/>
    <property type="molecule type" value="Genomic_DNA"/>
</dbReference>
<dbReference type="PANTHER" id="PTHR34502:SF6">
    <property type="entry name" value="DUF6594 DOMAIN-CONTAINING PROTEIN"/>
    <property type="match status" value="1"/>
</dbReference>
<feature type="compositionally biased region" description="Polar residues" evidence="1">
    <location>
        <begin position="131"/>
        <end position="149"/>
    </location>
</feature>
<dbReference type="Pfam" id="PF20237">
    <property type="entry name" value="DUF6594"/>
    <property type="match status" value="1"/>
</dbReference>
<evidence type="ECO:0000256" key="1">
    <source>
        <dbReference type="SAM" id="MobiDB-lite"/>
    </source>
</evidence>
<feature type="non-terminal residue" evidence="4">
    <location>
        <position position="1"/>
    </location>
</feature>
<feature type="region of interest" description="Disordered" evidence="1">
    <location>
        <begin position="343"/>
        <end position="407"/>
    </location>
</feature>
<gene>
    <name evidence="4" type="ORF">KCU98_g14278</name>
</gene>
<dbReference type="InterPro" id="IPR046529">
    <property type="entry name" value="DUF6594"/>
</dbReference>
<dbReference type="PANTHER" id="PTHR34502">
    <property type="entry name" value="DUF6594 DOMAIN-CONTAINING PROTEIN-RELATED"/>
    <property type="match status" value="1"/>
</dbReference>
<sequence>PDLINTPTPLPSPVSPTLTPATSAPESSAELPLHKQACRKASQSGSEVWSDIDEGLSALQTELTPTDKREDQQAQSNVQQRVPFKVAKTSRRLSNTTGTESMLMRRHGPRKVPGDVARPKKSMMDDEPHTHASSTLTTCSETTGISDRSSGSERTLKRDIISAGETKPEKTSQHQEHRQSTAEGPETGDRGTSSSPKTSEDLGRQSQPYQPGSSAQWFGPLTPESIGRPPLLNTDGSNSLPSPQSMRSAYGSSEPSEPPLAQPVMPSSQNSGWTSQQSDNAWGQGPHLPTPISIRSGVSLFQQPGHQRAQPGMNTKAGQLPQSPQSNVRLEDQVEALRQHIASQQRPLGPNYGNPIPTPGPYWSQTYPNSPQAQRASFRNDHGQGLRSPPPQAGVPSPAPTASSFPDFKKTTLEGYELLAAKLTDGTIGARPMYRSFEHLHHRLLLYLQDEICEYEEELRNLDEWISQIGLVVSEGKSKPASRRAEARITPADSELMFRRKFVLGEIFVKLERYHRAVESYCNASKDLQRPQEAEIARYCEWMSTHRPIDMTEAAFLKHEKDLFVLSRRNAEVSMMTAATACLPLLLLLPILAFAVMPNFLCRILAISVCTMGQWFLCSTLEIRHVLTAREWIFLSGIYVASMTLLAAVAR</sequence>
<accession>A0A9P8FGI7</accession>
<evidence type="ECO:0000259" key="3">
    <source>
        <dbReference type="Pfam" id="PF20237"/>
    </source>
</evidence>
<feature type="domain" description="DUF6594" evidence="3">
    <location>
        <begin position="416"/>
        <end position="642"/>
    </location>
</feature>
<keyword evidence="2" id="KW-1133">Transmembrane helix</keyword>
<keyword evidence="2" id="KW-0812">Transmembrane</keyword>
<keyword evidence="2" id="KW-0472">Membrane</keyword>
<comment type="caution">
    <text evidence="4">The sequence shown here is derived from an EMBL/GenBank/DDBJ whole genome shotgun (WGS) entry which is preliminary data.</text>
</comment>